<dbReference type="EMBL" id="JANCLT010000001">
    <property type="protein sequence ID" value="MCP8967319.1"/>
    <property type="molecule type" value="Genomic_DNA"/>
</dbReference>
<keyword evidence="4 8" id="KW-0812">Transmembrane</keyword>
<evidence type="ECO:0000313" key="10">
    <source>
        <dbReference type="Proteomes" id="UP001156102"/>
    </source>
</evidence>
<keyword evidence="3" id="KW-1003">Cell membrane</keyword>
<gene>
    <name evidence="9" type="primary">mreD</name>
    <name evidence="9" type="ORF">NK662_02040</name>
</gene>
<comment type="subcellular location">
    <subcellularLocation>
        <location evidence="1">Cell membrane</location>
        <topology evidence="1">Multi-pass membrane protein</topology>
    </subcellularLocation>
</comment>
<dbReference type="RefSeq" id="WP_254756841.1">
    <property type="nucleotide sequence ID" value="NZ_JANCLT010000001.1"/>
</dbReference>
<dbReference type="AlphaFoldDB" id="A0AA41X1M9"/>
<proteinExistence type="inferred from homology"/>
<protein>
    <submittedName>
        <fullName evidence="9">Rod shape-determining protein MreD</fullName>
    </submittedName>
</protein>
<reference evidence="9" key="1">
    <citation type="submission" date="2022-07" db="EMBL/GenBank/DDBJ databases">
        <authorList>
            <person name="Li W.-J."/>
            <person name="Deng Q.-Q."/>
        </authorList>
    </citation>
    <scope>NUCLEOTIDE SEQUENCE</scope>
    <source>
        <strain evidence="9">SYSU M60031</strain>
    </source>
</reference>
<keyword evidence="7 8" id="KW-0472">Membrane</keyword>
<dbReference type="Proteomes" id="UP001156102">
    <property type="component" value="Unassembled WGS sequence"/>
</dbReference>
<keyword evidence="6 8" id="KW-1133">Transmembrane helix</keyword>
<evidence type="ECO:0000256" key="5">
    <source>
        <dbReference type="ARBA" id="ARBA00022960"/>
    </source>
</evidence>
<feature type="transmembrane region" description="Helical" evidence="8">
    <location>
        <begin position="37"/>
        <end position="53"/>
    </location>
</feature>
<keyword evidence="10" id="KW-1185">Reference proteome</keyword>
<evidence type="ECO:0000256" key="1">
    <source>
        <dbReference type="ARBA" id="ARBA00004651"/>
    </source>
</evidence>
<dbReference type="GO" id="GO:0008360">
    <property type="term" value="P:regulation of cell shape"/>
    <property type="evidence" value="ECO:0007669"/>
    <property type="project" value="UniProtKB-KW"/>
</dbReference>
<feature type="transmembrane region" description="Helical" evidence="8">
    <location>
        <begin position="65"/>
        <end position="89"/>
    </location>
</feature>
<comment type="caution">
    <text evidence="9">The sequence shown here is derived from an EMBL/GenBank/DDBJ whole genome shotgun (WGS) entry which is preliminary data.</text>
</comment>
<sequence>MKKAVLPLLLLFVFLLESIFSAIAPTNLFGEHTIVAPRFLLVVLLLITIYYNAAQGIYLACIYGLLVDIVYTELIGVYVFAYPLLAYLVSNAMRILQVNFLIVSVLVLFGVAGLEYYVYGLLRLLGRTDMAHAVFFADRLLPTLLLNGIFLVLFSFPLRKLLLRLLAAAEEK</sequence>
<dbReference type="NCBIfam" id="TIGR03426">
    <property type="entry name" value="shape_MreD"/>
    <property type="match status" value="1"/>
</dbReference>
<evidence type="ECO:0000256" key="6">
    <source>
        <dbReference type="ARBA" id="ARBA00022989"/>
    </source>
</evidence>
<dbReference type="Pfam" id="PF04093">
    <property type="entry name" value="MreD"/>
    <property type="match status" value="1"/>
</dbReference>
<evidence type="ECO:0000256" key="2">
    <source>
        <dbReference type="ARBA" id="ARBA00007776"/>
    </source>
</evidence>
<dbReference type="InterPro" id="IPR007227">
    <property type="entry name" value="Cell_shape_determining_MreD"/>
</dbReference>
<evidence type="ECO:0000256" key="3">
    <source>
        <dbReference type="ARBA" id="ARBA00022475"/>
    </source>
</evidence>
<organism evidence="9 10">
    <name type="scientific">Ectobacillus ponti</name>
    <dbReference type="NCBI Taxonomy" id="2961894"/>
    <lineage>
        <taxon>Bacteria</taxon>
        <taxon>Bacillati</taxon>
        <taxon>Bacillota</taxon>
        <taxon>Bacilli</taxon>
        <taxon>Bacillales</taxon>
        <taxon>Bacillaceae</taxon>
        <taxon>Ectobacillus</taxon>
    </lineage>
</organism>
<dbReference type="GO" id="GO:0005886">
    <property type="term" value="C:plasma membrane"/>
    <property type="evidence" value="ECO:0007669"/>
    <property type="project" value="UniProtKB-SubCell"/>
</dbReference>
<feature type="transmembrane region" description="Helical" evidence="8">
    <location>
        <begin position="95"/>
        <end position="119"/>
    </location>
</feature>
<keyword evidence="5" id="KW-0133">Cell shape</keyword>
<evidence type="ECO:0000313" key="9">
    <source>
        <dbReference type="EMBL" id="MCP8967319.1"/>
    </source>
</evidence>
<evidence type="ECO:0000256" key="8">
    <source>
        <dbReference type="SAM" id="Phobius"/>
    </source>
</evidence>
<evidence type="ECO:0000256" key="7">
    <source>
        <dbReference type="ARBA" id="ARBA00023136"/>
    </source>
</evidence>
<evidence type="ECO:0000256" key="4">
    <source>
        <dbReference type="ARBA" id="ARBA00022692"/>
    </source>
</evidence>
<feature type="transmembrane region" description="Helical" evidence="8">
    <location>
        <begin position="140"/>
        <end position="158"/>
    </location>
</feature>
<name>A0AA41X1M9_9BACI</name>
<accession>A0AA41X1M9</accession>
<comment type="similarity">
    <text evidence="2">Belongs to the MreD family.</text>
</comment>